<keyword evidence="12" id="KW-0012">Acyltransferase</keyword>
<comment type="catalytic activity">
    <reaction evidence="13">
        <text>L-lysyl-[histone] + acetyl-CoA = N(6)-acetyl-L-lysyl-[histone] + CoA + H(+)</text>
        <dbReference type="Rhea" id="RHEA:21992"/>
        <dbReference type="Rhea" id="RHEA-COMP:9845"/>
        <dbReference type="Rhea" id="RHEA-COMP:11338"/>
        <dbReference type="ChEBI" id="CHEBI:15378"/>
        <dbReference type="ChEBI" id="CHEBI:29969"/>
        <dbReference type="ChEBI" id="CHEBI:57287"/>
        <dbReference type="ChEBI" id="CHEBI:57288"/>
        <dbReference type="ChEBI" id="CHEBI:61930"/>
        <dbReference type="EC" id="2.3.1.48"/>
    </reaction>
    <physiologicalReaction direction="left-to-right" evidence="13">
        <dbReference type="Rhea" id="RHEA:21993"/>
    </physiologicalReaction>
</comment>
<evidence type="ECO:0000256" key="5">
    <source>
        <dbReference type="ARBA" id="ARBA00022490"/>
    </source>
</evidence>
<dbReference type="EC" id="2.3.1.48" evidence="4"/>
<evidence type="ECO:0000256" key="15">
    <source>
        <dbReference type="SAM" id="MobiDB-lite"/>
    </source>
</evidence>
<feature type="region of interest" description="Disordered" evidence="15">
    <location>
        <begin position="1"/>
        <end position="54"/>
    </location>
</feature>
<dbReference type="GO" id="GO:0005634">
    <property type="term" value="C:nucleus"/>
    <property type="evidence" value="ECO:0007669"/>
    <property type="project" value="UniProtKB-SubCell"/>
</dbReference>
<dbReference type="GO" id="GO:0040029">
    <property type="term" value="P:epigenetic regulation of gene expression"/>
    <property type="evidence" value="ECO:0007669"/>
    <property type="project" value="UniProtKB-ARBA"/>
</dbReference>
<dbReference type="InterPro" id="IPR009464">
    <property type="entry name" value="PCAF_N"/>
</dbReference>
<dbReference type="InterPro" id="IPR016181">
    <property type="entry name" value="Acyl_CoA_acyltransferase"/>
</dbReference>
<evidence type="ECO:0000256" key="10">
    <source>
        <dbReference type="ARBA" id="ARBA00023212"/>
    </source>
</evidence>
<evidence type="ECO:0000313" key="18">
    <source>
        <dbReference type="Ensembl" id="ENSSFAP00005004853.1"/>
    </source>
</evidence>
<dbReference type="Pfam" id="PF00439">
    <property type="entry name" value="Bromodomain"/>
    <property type="match status" value="1"/>
</dbReference>
<dbReference type="InterPro" id="IPR036427">
    <property type="entry name" value="Bromodomain-like_sf"/>
</dbReference>
<dbReference type="CDD" id="cd04301">
    <property type="entry name" value="NAT_SF"/>
    <property type="match status" value="1"/>
</dbReference>
<feature type="compositionally biased region" description="Polar residues" evidence="15">
    <location>
        <begin position="1"/>
        <end position="11"/>
    </location>
</feature>
<keyword evidence="6" id="KW-0808">Transferase</keyword>
<dbReference type="PANTHER" id="PTHR45750:SF2">
    <property type="entry name" value="HISTONE ACETYLTRANSFERASE KAT2B"/>
    <property type="match status" value="1"/>
</dbReference>
<evidence type="ECO:0000256" key="3">
    <source>
        <dbReference type="ARBA" id="ARBA00008607"/>
    </source>
</evidence>
<keyword evidence="8 14" id="KW-0103">Bromodomain</keyword>
<feature type="compositionally biased region" description="Basic residues" evidence="15">
    <location>
        <begin position="42"/>
        <end position="54"/>
    </location>
</feature>
<evidence type="ECO:0000256" key="1">
    <source>
        <dbReference type="ARBA" id="ARBA00004123"/>
    </source>
</evidence>
<feature type="compositionally biased region" description="Basic and acidic residues" evidence="15">
    <location>
        <begin position="190"/>
        <end position="206"/>
    </location>
</feature>
<keyword evidence="11" id="KW-0539">Nucleus</keyword>
<evidence type="ECO:0000256" key="11">
    <source>
        <dbReference type="ARBA" id="ARBA00023242"/>
    </source>
</evidence>
<dbReference type="Gene3D" id="1.20.920.10">
    <property type="entry name" value="Bromodomain-like"/>
    <property type="match status" value="1"/>
</dbReference>
<protein>
    <recommendedName>
        <fullName evidence="4">histone acetyltransferase</fullName>
        <ecNumber evidence="4">2.3.1.48</ecNumber>
    </recommendedName>
</protein>
<dbReference type="Proteomes" id="UP000472267">
    <property type="component" value="Chromosome 22"/>
</dbReference>
<dbReference type="PRINTS" id="PR00503">
    <property type="entry name" value="BROMODOMAIN"/>
</dbReference>
<keyword evidence="7" id="KW-0805">Transcription regulation</keyword>
<evidence type="ECO:0000256" key="8">
    <source>
        <dbReference type="ARBA" id="ARBA00023117"/>
    </source>
</evidence>
<dbReference type="GO" id="GO:0045944">
    <property type="term" value="P:positive regulation of transcription by RNA polymerase II"/>
    <property type="evidence" value="ECO:0007669"/>
    <property type="project" value="TreeGrafter"/>
</dbReference>
<reference evidence="18" key="3">
    <citation type="submission" date="2025-09" db="UniProtKB">
        <authorList>
            <consortium name="Ensembl"/>
        </authorList>
    </citation>
    <scope>IDENTIFICATION</scope>
</reference>
<reference evidence="18" key="1">
    <citation type="submission" date="2019-06" db="EMBL/GenBank/DDBJ databases">
        <authorList>
            <consortium name="Wellcome Sanger Institute Data Sharing"/>
        </authorList>
    </citation>
    <scope>NUCLEOTIDE SEQUENCE [LARGE SCALE GENOMIC DNA]</scope>
</reference>
<evidence type="ECO:0000259" key="17">
    <source>
        <dbReference type="PROSITE" id="PS51186"/>
    </source>
</evidence>
<dbReference type="GO" id="GO:0060349">
    <property type="term" value="P:bone morphogenesis"/>
    <property type="evidence" value="ECO:0007669"/>
    <property type="project" value="UniProtKB-ARBA"/>
</dbReference>
<feature type="domain" description="Bromo" evidence="16">
    <location>
        <begin position="503"/>
        <end position="573"/>
    </location>
</feature>
<evidence type="ECO:0000313" key="19">
    <source>
        <dbReference type="Proteomes" id="UP000472267"/>
    </source>
</evidence>
<dbReference type="InterPro" id="IPR037800">
    <property type="entry name" value="GCN5"/>
</dbReference>
<keyword evidence="5" id="KW-0963">Cytoplasm</keyword>
<dbReference type="Gene3D" id="3.40.630.30">
    <property type="match status" value="1"/>
</dbReference>
<dbReference type="GO" id="GO:1903010">
    <property type="term" value="P:regulation of bone development"/>
    <property type="evidence" value="ECO:0007669"/>
    <property type="project" value="UniProtKB-ARBA"/>
</dbReference>
<dbReference type="SUPFAM" id="SSF47370">
    <property type="entry name" value="Bromodomain"/>
    <property type="match status" value="1"/>
</dbReference>
<name>A0A672FES0_SALFA</name>
<dbReference type="InterPro" id="IPR000182">
    <property type="entry name" value="GNAT_dom"/>
</dbReference>
<dbReference type="PROSITE" id="PS51186">
    <property type="entry name" value="GNAT"/>
    <property type="match status" value="1"/>
</dbReference>
<dbReference type="PROSITE" id="PS00633">
    <property type="entry name" value="BROMODOMAIN_1"/>
    <property type="match status" value="1"/>
</dbReference>
<gene>
    <name evidence="18" type="primary">kat2b</name>
</gene>
<dbReference type="InterPro" id="IPR001487">
    <property type="entry name" value="Bromodomain"/>
</dbReference>
<dbReference type="Pfam" id="PF06466">
    <property type="entry name" value="PCAF_N"/>
    <property type="match status" value="1"/>
</dbReference>
<dbReference type="Pfam" id="PF00583">
    <property type="entry name" value="Acetyltransf_1"/>
    <property type="match status" value="1"/>
</dbReference>
<dbReference type="PROSITE" id="PS50014">
    <property type="entry name" value="BROMODOMAIN_2"/>
    <property type="match status" value="1"/>
</dbReference>
<feature type="compositionally biased region" description="Gly residues" evidence="15">
    <location>
        <begin position="25"/>
        <end position="36"/>
    </location>
</feature>
<dbReference type="AlphaFoldDB" id="A0A672FES0"/>
<evidence type="ECO:0000256" key="14">
    <source>
        <dbReference type="PROSITE-ProRule" id="PRU00035"/>
    </source>
</evidence>
<evidence type="ECO:0000259" key="16">
    <source>
        <dbReference type="PROSITE" id="PS50014"/>
    </source>
</evidence>
<comment type="subcellular location">
    <subcellularLocation>
        <location evidence="2">Cytoplasm</location>
        <location evidence="2">Cytoskeleton</location>
        <location evidence="2">Microtubule organizing center</location>
        <location evidence="2">Centrosome</location>
    </subcellularLocation>
    <subcellularLocation>
        <location evidence="1">Nucleus</location>
    </subcellularLocation>
</comment>
<dbReference type="FunFam" id="1.20.920.10:FF:000014">
    <property type="entry name" value="Histone acetyltransferase KAT2B"/>
    <property type="match status" value="1"/>
</dbReference>
<feature type="compositionally biased region" description="Low complexity" evidence="15">
    <location>
        <begin position="12"/>
        <end position="24"/>
    </location>
</feature>
<proteinExistence type="inferred from homology"/>
<feature type="domain" description="N-acetyltransferase" evidence="17">
    <location>
        <begin position="268"/>
        <end position="416"/>
    </location>
</feature>
<dbReference type="GO" id="GO:0043992">
    <property type="term" value="F:histone H3K9 acetyltransferase activity"/>
    <property type="evidence" value="ECO:0007669"/>
    <property type="project" value="UniProtKB-ARBA"/>
</dbReference>
<dbReference type="PANTHER" id="PTHR45750">
    <property type="entry name" value="GH11602P"/>
    <property type="match status" value="1"/>
</dbReference>
<organism evidence="18 19">
    <name type="scientific">Salarias fasciatus</name>
    <name type="common">Jewelled blenny</name>
    <name type="synonym">Blennius fasciatus</name>
    <dbReference type="NCBI Taxonomy" id="181472"/>
    <lineage>
        <taxon>Eukaryota</taxon>
        <taxon>Metazoa</taxon>
        <taxon>Chordata</taxon>
        <taxon>Craniata</taxon>
        <taxon>Vertebrata</taxon>
        <taxon>Euteleostomi</taxon>
        <taxon>Actinopterygii</taxon>
        <taxon>Neopterygii</taxon>
        <taxon>Teleostei</taxon>
        <taxon>Neoteleostei</taxon>
        <taxon>Acanthomorphata</taxon>
        <taxon>Ovalentaria</taxon>
        <taxon>Blenniimorphae</taxon>
        <taxon>Blenniiformes</taxon>
        <taxon>Blennioidei</taxon>
        <taxon>Blenniidae</taxon>
        <taxon>Salariinae</taxon>
        <taxon>Salarias</taxon>
    </lineage>
</organism>
<reference evidence="18" key="2">
    <citation type="submission" date="2025-08" db="UniProtKB">
        <authorList>
            <consortium name="Ensembl"/>
        </authorList>
    </citation>
    <scope>IDENTIFICATION</scope>
</reference>
<keyword evidence="9" id="KW-0804">Transcription</keyword>
<dbReference type="FunFam" id="3.40.630.30:FF:000004">
    <property type="entry name" value="Histone acetyltransferase KAT2A"/>
    <property type="match status" value="1"/>
</dbReference>
<dbReference type="SUPFAM" id="SSF55729">
    <property type="entry name" value="Acyl-CoA N-acyltransferases (Nat)"/>
    <property type="match status" value="1"/>
</dbReference>
<comment type="similarity">
    <text evidence="3">Belongs to the acetyltransferase family. GCN5 subfamily.</text>
</comment>
<evidence type="ECO:0000256" key="7">
    <source>
        <dbReference type="ARBA" id="ARBA00023015"/>
    </source>
</evidence>
<accession>A0A672FES0</accession>
<dbReference type="InterPro" id="IPR018359">
    <property type="entry name" value="Bromodomain_CS"/>
</dbReference>
<evidence type="ECO:0000256" key="4">
    <source>
        <dbReference type="ARBA" id="ARBA00013184"/>
    </source>
</evidence>
<keyword evidence="10" id="KW-0206">Cytoskeleton</keyword>
<dbReference type="CDD" id="cd05509">
    <property type="entry name" value="Bromo_gcn5_like"/>
    <property type="match status" value="1"/>
</dbReference>
<dbReference type="Ensembl" id="ENSSFAT00005005149.1">
    <property type="protein sequence ID" value="ENSSFAP00005004853.1"/>
    <property type="gene ID" value="ENSSFAG00005003097.1"/>
</dbReference>
<evidence type="ECO:0000256" key="9">
    <source>
        <dbReference type="ARBA" id="ARBA00023163"/>
    </source>
</evidence>
<evidence type="ECO:0000256" key="6">
    <source>
        <dbReference type="ARBA" id="ARBA00022679"/>
    </source>
</evidence>
<evidence type="ECO:0000256" key="2">
    <source>
        <dbReference type="ARBA" id="ARBA00004300"/>
    </source>
</evidence>
<sequence>MADSAGIQQGSPAIGAAGLVPAAPGAGGTEGSGAAGGSARIAAKKAQLRSSPRPKKLEKLGVYSSCKAEGACKCNGWKSQNPPPTPPQTDQQSSAVSLQEPCRSCSHTLGDHVTHLENVSEEEMNRLLGIVLDVEYLYTCVHKEEDADTKQVYFSLFKEVYSHSSPIWSQDFLAGAAGGQIPIHTGSTPGEKRKPSEPLHHEENKRPRVVGDIPMDLINEVMATITDPALRFLIPTTSLLSAHSARDEAARLEERRGVIEFHVIGNSLNQKPNKRILMWLVGLQNVFSHQLPRMPKEYITRLVFDPKHKTLSLIKDGRVIGGICFRMFPSQGFTEIVFCAVTSNEQVKGYGTHLMNHLKEYHIKHEILNFLTYADEYAIGYFKKQGFSKDIKVPKAKYVGYIKDYEGATLMGCELNPSIPYTEFSVIIKKQKEIIKKLIERKQAQIRKVYPGLSCFKDGVRQIPIESIPGIRETGWKPVGKGKELKDPDQLYSTLKVILQHVKSHQNAWPFMEPVKKTDAPGYYQVIRFPMDLKTMSERLKSRYYTTRKLFMADMQRIFTNCREYNPPESEYYKCANLLEKFFYTKIKEAGLIEK</sequence>
<feature type="region of interest" description="Disordered" evidence="15">
    <location>
        <begin position="179"/>
        <end position="206"/>
    </location>
</feature>
<keyword evidence="19" id="KW-1185">Reference proteome</keyword>
<dbReference type="SMART" id="SM00297">
    <property type="entry name" value="BROMO"/>
    <property type="match status" value="1"/>
</dbReference>
<evidence type="ECO:0000256" key="13">
    <source>
        <dbReference type="ARBA" id="ARBA00048940"/>
    </source>
</evidence>
<dbReference type="GO" id="GO:0140672">
    <property type="term" value="C:ATAC complex"/>
    <property type="evidence" value="ECO:0007669"/>
    <property type="project" value="TreeGrafter"/>
</dbReference>
<evidence type="ECO:0000256" key="12">
    <source>
        <dbReference type="ARBA" id="ARBA00023315"/>
    </source>
</evidence>
<dbReference type="GO" id="GO:0005813">
    <property type="term" value="C:centrosome"/>
    <property type="evidence" value="ECO:0007669"/>
    <property type="project" value="UniProtKB-SubCell"/>
</dbReference>
<dbReference type="GO" id="GO:0060173">
    <property type="term" value="P:limb development"/>
    <property type="evidence" value="ECO:0007669"/>
    <property type="project" value="UniProtKB-ARBA"/>
</dbReference>
<dbReference type="GO" id="GO:0061035">
    <property type="term" value="P:regulation of cartilage development"/>
    <property type="evidence" value="ECO:0007669"/>
    <property type="project" value="UniProtKB-ARBA"/>
</dbReference>